<dbReference type="Proteomes" id="UP000316304">
    <property type="component" value="Unassembled WGS sequence"/>
</dbReference>
<accession>A0A5C6CS80</accession>
<evidence type="ECO:0000313" key="1">
    <source>
        <dbReference type="EMBL" id="TWU26281.1"/>
    </source>
</evidence>
<sequence length="132" mass="14380">MACHRCPTTLGVTPMRLASHTEDTGRRSFFFSLFAVYRSFQGLLDPLVQGCSLHGSFMCFSHTLHAVAAKRTRYRSCDDESMLAAFASEIDRQGQTNHNRSPIAAIRSCLGDLVGNGTLGCNHRLAGKGVST</sequence>
<proteinExistence type="predicted"/>
<gene>
    <name evidence="1" type="ORF">Pla52o_01340</name>
</gene>
<evidence type="ECO:0000313" key="2">
    <source>
        <dbReference type="Proteomes" id="UP000316304"/>
    </source>
</evidence>
<comment type="caution">
    <text evidence="1">The sequence shown here is derived from an EMBL/GenBank/DDBJ whole genome shotgun (WGS) entry which is preliminary data.</text>
</comment>
<protein>
    <submittedName>
        <fullName evidence="1">Uncharacterized protein</fullName>
    </submittedName>
</protein>
<dbReference type="AlphaFoldDB" id="A0A5C6CS80"/>
<reference evidence="1 2" key="1">
    <citation type="submission" date="2019-02" db="EMBL/GenBank/DDBJ databases">
        <title>Deep-cultivation of Planctomycetes and their phenomic and genomic characterization uncovers novel biology.</title>
        <authorList>
            <person name="Wiegand S."/>
            <person name="Jogler M."/>
            <person name="Boedeker C."/>
            <person name="Pinto D."/>
            <person name="Vollmers J."/>
            <person name="Rivas-Marin E."/>
            <person name="Kohn T."/>
            <person name="Peeters S.H."/>
            <person name="Heuer A."/>
            <person name="Rast P."/>
            <person name="Oberbeckmann S."/>
            <person name="Bunk B."/>
            <person name="Jeske O."/>
            <person name="Meyerdierks A."/>
            <person name="Storesund J.E."/>
            <person name="Kallscheuer N."/>
            <person name="Luecker S."/>
            <person name="Lage O.M."/>
            <person name="Pohl T."/>
            <person name="Merkel B.J."/>
            <person name="Hornburger P."/>
            <person name="Mueller R.-W."/>
            <person name="Bruemmer F."/>
            <person name="Labrenz M."/>
            <person name="Spormann A.M."/>
            <person name="Op Den Camp H."/>
            <person name="Overmann J."/>
            <person name="Amann R."/>
            <person name="Jetten M.S.M."/>
            <person name="Mascher T."/>
            <person name="Medema M.H."/>
            <person name="Devos D.P."/>
            <person name="Kaster A.-K."/>
            <person name="Ovreas L."/>
            <person name="Rohde M."/>
            <person name="Galperin M.Y."/>
            <person name="Jogler C."/>
        </authorList>
    </citation>
    <scope>NUCLEOTIDE SEQUENCE [LARGE SCALE GENOMIC DNA]</scope>
    <source>
        <strain evidence="1 2">Pla52o</strain>
    </source>
</reference>
<dbReference type="EMBL" id="SJPT01000001">
    <property type="protein sequence ID" value="TWU26281.1"/>
    <property type="molecule type" value="Genomic_DNA"/>
</dbReference>
<keyword evidence="2" id="KW-1185">Reference proteome</keyword>
<organism evidence="1 2">
    <name type="scientific">Novipirellula galeiformis</name>
    <dbReference type="NCBI Taxonomy" id="2528004"/>
    <lineage>
        <taxon>Bacteria</taxon>
        <taxon>Pseudomonadati</taxon>
        <taxon>Planctomycetota</taxon>
        <taxon>Planctomycetia</taxon>
        <taxon>Pirellulales</taxon>
        <taxon>Pirellulaceae</taxon>
        <taxon>Novipirellula</taxon>
    </lineage>
</organism>
<name>A0A5C6CS80_9BACT</name>